<accession>A0A917E386</accession>
<gene>
    <name evidence="9" type="ORF">GCM10010911_67770</name>
</gene>
<dbReference type="SUPFAM" id="SSF161098">
    <property type="entry name" value="MetI-like"/>
    <property type="match status" value="1"/>
</dbReference>
<keyword evidence="2 7" id="KW-0813">Transport</keyword>
<sequence>MIKGQRFRRLPLHALLLAMGVIWVYPFVWMILSSLKTNTEMINGGIRLLPEVLQWENYARAWKLANFSDYFTNTVIIAVSSVIIVVAMCALTGYAMGRVNFPGRNLLIGAITASMFIPKGYTLIPMYIIIKQLGLLNTLPGVILAESSGAHVLFILLFMTYFQKLPNELEEAAEMDGCGYLRTFLQVMLPLSKPMLATTAIMQFIWAWNAFLIPLVFTLSKPNLRTLAVGMFSFVGEHSIDWVGMCAGAALSLIPVMIVFISLQRYFIEGVSGSIKG</sequence>
<dbReference type="PROSITE" id="PS50928">
    <property type="entry name" value="ABC_TM1"/>
    <property type="match status" value="1"/>
</dbReference>
<dbReference type="InterPro" id="IPR000515">
    <property type="entry name" value="MetI-like"/>
</dbReference>
<reference evidence="9" key="2">
    <citation type="submission" date="2020-09" db="EMBL/GenBank/DDBJ databases">
        <authorList>
            <person name="Sun Q."/>
            <person name="Zhou Y."/>
        </authorList>
    </citation>
    <scope>NUCLEOTIDE SEQUENCE</scope>
    <source>
        <strain evidence="9">CGMCC 1.15178</strain>
    </source>
</reference>
<evidence type="ECO:0000259" key="8">
    <source>
        <dbReference type="PROSITE" id="PS50928"/>
    </source>
</evidence>
<name>A0A917E386_9BACL</name>
<keyword evidence="3" id="KW-1003">Cell membrane</keyword>
<feature type="transmembrane region" description="Helical" evidence="7">
    <location>
        <begin position="195"/>
        <end position="219"/>
    </location>
</feature>
<feature type="domain" description="ABC transmembrane type-1" evidence="8">
    <location>
        <begin position="71"/>
        <end position="263"/>
    </location>
</feature>
<dbReference type="PANTHER" id="PTHR43744">
    <property type="entry name" value="ABC TRANSPORTER PERMEASE PROTEIN MG189-RELATED-RELATED"/>
    <property type="match status" value="1"/>
</dbReference>
<reference evidence="9" key="1">
    <citation type="journal article" date="2014" name="Int. J. Syst. Evol. Microbiol.">
        <title>Complete genome sequence of Corynebacterium casei LMG S-19264T (=DSM 44701T), isolated from a smear-ripened cheese.</title>
        <authorList>
            <consortium name="US DOE Joint Genome Institute (JGI-PGF)"/>
            <person name="Walter F."/>
            <person name="Albersmeier A."/>
            <person name="Kalinowski J."/>
            <person name="Ruckert C."/>
        </authorList>
    </citation>
    <scope>NUCLEOTIDE SEQUENCE</scope>
    <source>
        <strain evidence="9">CGMCC 1.15178</strain>
    </source>
</reference>
<feature type="transmembrane region" description="Helical" evidence="7">
    <location>
        <begin position="142"/>
        <end position="162"/>
    </location>
</feature>
<dbReference type="AlphaFoldDB" id="A0A917E386"/>
<evidence type="ECO:0000256" key="7">
    <source>
        <dbReference type="RuleBase" id="RU363032"/>
    </source>
</evidence>
<feature type="transmembrane region" description="Helical" evidence="7">
    <location>
        <begin position="106"/>
        <end position="130"/>
    </location>
</feature>
<dbReference type="EMBL" id="BMHP01000011">
    <property type="protein sequence ID" value="GGD99284.1"/>
    <property type="molecule type" value="Genomic_DNA"/>
</dbReference>
<dbReference type="PANTHER" id="PTHR43744:SF8">
    <property type="entry name" value="SN-GLYCEROL-3-PHOSPHATE TRANSPORT SYSTEM PERMEASE PROTEIN UGPE"/>
    <property type="match status" value="1"/>
</dbReference>
<dbReference type="CDD" id="cd06261">
    <property type="entry name" value="TM_PBP2"/>
    <property type="match status" value="1"/>
</dbReference>
<feature type="transmembrane region" description="Helical" evidence="7">
    <location>
        <begin position="70"/>
        <end position="94"/>
    </location>
</feature>
<keyword evidence="5 7" id="KW-1133">Transmembrane helix</keyword>
<feature type="transmembrane region" description="Helical" evidence="7">
    <location>
        <begin position="12"/>
        <end position="32"/>
    </location>
</feature>
<evidence type="ECO:0000256" key="6">
    <source>
        <dbReference type="ARBA" id="ARBA00023136"/>
    </source>
</evidence>
<protein>
    <submittedName>
        <fullName evidence="9">ABC transporter permease</fullName>
    </submittedName>
</protein>
<dbReference type="Gene3D" id="1.10.3720.10">
    <property type="entry name" value="MetI-like"/>
    <property type="match status" value="1"/>
</dbReference>
<keyword evidence="6 7" id="KW-0472">Membrane</keyword>
<evidence type="ECO:0000256" key="5">
    <source>
        <dbReference type="ARBA" id="ARBA00022989"/>
    </source>
</evidence>
<evidence type="ECO:0000256" key="3">
    <source>
        <dbReference type="ARBA" id="ARBA00022475"/>
    </source>
</evidence>
<dbReference type="InterPro" id="IPR035906">
    <property type="entry name" value="MetI-like_sf"/>
</dbReference>
<evidence type="ECO:0000313" key="10">
    <source>
        <dbReference type="Proteomes" id="UP000612456"/>
    </source>
</evidence>
<dbReference type="GO" id="GO:0055085">
    <property type="term" value="P:transmembrane transport"/>
    <property type="evidence" value="ECO:0007669"/>
    <property type="project" value="InterPro"/>
</dbReference>
<evidence type="ECO:0000256" key="4">
    <source>
        <dbReference type="ARBA" id="ARBA00022692"/>
    </source>
</evidence>
<keyword evidence="4 7" id="KW-0812">Transmembrane</keyword>
<comment type="similarity">
    <text evidence="7">Belongs to the binding-protein-dependent transport system permease family.</text>
</comment>
<evidence type="ECO:0000256" key="2">
    <source>
        <dbReference type="ARBA" id="ARBA00022448"/>
    </source>
</evidence>
<comment type="subcellular location">
    <subcellularLocation>
        <location evidence="1 7">Cell membrane</location>
        <topology evidence="1 7">Multi-pass membrane protein</topology>
    </subcellularLocation>
</comment>
<evidence type="ECO:0000256" key="1">
    <source>
        <dbReference type="ARBA" id="ARBA00004651"/>
    </source>
</evidence>
<dbReference type="GO" id="GO:0005886">
    <property type="term" value="C:plasma membrane"/>
    <property type="evidence" value="ECO:0007669"/>
    <property type="project" value="UniProtKB-SubCell"/>
</dbReference>
<keyword evidence="10" id="KW-1185">Reference proteome</keyword>
<proteinExistence type="inferred from homology"/>
<evidence type="ECO:0000313" key="9">
    <source>
        <dbReference type="EMBL" id="GGD99284.1"/>
    </source>
</evidence>
<dbReference type="Pfam" id="PF00528">
    <property type="entry name" value="BPD_transp_1"/>
    <property type="match status" value="1"/>
</dbReference>
<dbReference type="RefSeq" id="WP_188999938.1">
    <property type="nucleotide sequence ID" value="NZ_BMHP01000011.1"/>
</dbReference>
<organism evidence="9 10">
    <name type="scientific">Paenibacillus nasutitermitis</name>
    <dbReference type="NCBI Taxonomy" id="1652958"/>
    <lineage>
        <taxon>Bacteria</taxon>
        <taxon>Bacillati</taxon>
        <taxon>Bacillota</taxon>
        <taxon>Bacilli</taxon>
        <taxon>Bacillales</taxon>
        <taxon>Paenibacillaceae</taxon>
        <taxon>Paenibacillus</taxon>
    </lineage>
</organism>
<comment type="caution">
    <text evidence="9">The sequence shown here is derived from an EMBL/GenBank/DDBJ whole genome shotgun (WGS) entry which is preliminary data.</text>
</comment>
<feature type="transmembrane region" description="Helical" evidence="7">
    <location>
        <begin position="239"/>
        <end position="263"/>
    </location>
</feature>
<dbReference type="Proteomes" id="UP000612456">
    <property type="component" value="Unassembled WGS sequence"/>
</dbReference>